<evidence type="ECO:0000256" key="2">
    <source>
        <dbReference type="SAM" id="Phobius"/>
    </source>
</evidence>
<organism evidence="4">
    <name type="scientific">Aspergillus arachidicola</name>
    <dbReference type="NCBI Taxonomy" id="656916"/>
    <lineage>
        <taxon>Eukaryota</taxon>
        <taxon>Fungi</taxon>
        <taxon>Dikarya</taxon>
        <taxon>Ascomycota</taxon>
        <taxon>Pezizomycotina</taxon>
        <taxon>Eurotiomycetes</taxon>
        <taxon>Eurotiomycetidae</taxon>
        <taxon>Eurotiales</taxon>
        <taxon>Aspergillaceae</taxon>
        <taxon>Aspergillus</taxon>
        <taxon>Aspergillus subgen. Circumdati</taxon>
    </lineage>
</organism>
<feature type="transmembrane region" description="Helical" evidence="2">
    <location>
        <begin position="458"/>
        <end position="479"/>
    </location>
</feature>
<feature type="region of interest" description="Disordered" evidence="1">
    <location>
        <begin position="688"/>
        <end position="721"/>
    </location>
</feature>
<proteinExistence type="predicted"/>
<feature type="transmembrane region" description="Helical" evidence="2">
    <location>
        <begin position="381"/>
        <end position="400"/>
    </location>
</feature>
<dbReference type="InterPro" id="IPR040241">
    <property type="entry name" value="TRP_Flc/Pkd2-like"/>
</dbReference>
<feature type="transmembrane region" description="Helical" evidence="2">
    <location>
        <begin position="485"/>
        <end position="506"/>
    </location>
</feature>
<feature type="chain" id="PRO_5025026940" description="TRP C-terminal domain-containing protein" evidence="3">
    <location>
        <begin position="25"/>
        <end position="721"/>
    </location>
</feature>
<name>A0A5N6YIC1_9EURO</name>
<keyword evidence="2" id="KW-1133">Transmembrane helix</keyword>
<sequence>MQLRHVFWIRVFLLSTLNILACQAAWVRKFPCESREYNLNPLESPFRIDSLHGSLETFDRSTILSLSILAIHDIERFKCSDLDLPLVEESLRFHALGMPVGVLMNFSSNCPLPITTSLTPPEGSLFSKFDVLYSFDHTLRLQTVVAEINFITQDGVELDCVTPKITPDIGTAASGVFTYFPAAVMAIVGIASWATNRRDVSIRPPLFESREAQSIVGPVWTVIFELSDYLRYLQFMFLAGSLTLEYPGFYQPIIGQAAWSSLLYWTGPIDHGFTYTGVEDGMYVSNRSYGLEYMSQMIGFPQMTDIMVDAFINLLILVFAALVGFLILYLAMSQLSKGFYLSVVSWDAAFILLGMILSFFSLPVLSYLSYELILIGYLPNYRIVLVGLSMAIIVYSNFLVARNAISQKDYGDHSSPDPSFQASRSLRYLTKANQYLAQYLPAAVPLLQGIMIGGLQDWGMSQVLVLMGIEIILLLHFAISLRDRLFVSIPAWCGIARLLIICLTLTFACVRNEVAKQWVGYVMLCFHGIVIIFGFLYQLDDLEISGGLSSPQDDLESSPDPFLTTPNYTRHYVTDFSAFYRQPRQSYARRTSRNGPSNPTGTRKTSHEGSGETLCSDSNLSTGSQDSFEELMEVPIRPDIDYSVRESDAYYGVSGNGLVSSPSIPPELAEESQQDQSTLRVWAVRAVENFKRPKKKEKGFQVMRPPRPPPPPTPPPPQPDL</sequence>
<keyword evidence="2" id="KW-0472">Membrane</keyword>
<evidence type="ECO:0000256" key="3">
    <source>
        <dbReference type="SAM" id="SignalP"/>
    </source>
</evidence>
<feature type="compositionally biased region" description="Pro residues" evidence="1">
    <location>
        <begin position="705"/>
        <end position="721"/>
    </location>
</feature>
<feature type="signal peptide" evidence="3">
    <location>
        <begin position="1"/>
        <end position="24"/>
    </location>
</feature>
<dbReference type="AlphaFoldDB" id="A0A5N6YIC1"/>
<feature type="transmembrane region" description="Helical" evidence="2">
    <location>
        <begin position="339"/>
        <end position="361"/>
    </location>
</feature>
<dbReference type="OrthoDB" id="269822at2759"/>
<feature type="compositionally biased region" description="Polar residues" evidence="1">
    <location>
        <begin position="586"/>
        <end position="603"/>
    </location>
</feature>
<evidence type="ECO:0000313" key="4">
    <source>
        <dbReference type="EMBL" id="KAE8345175.1"/>
    </source>
</evidence>
<evidence type="ECO:0008006" key="5">
    <source>
        <dbReference type="Google" id="ProtNLM"/>
    </source>
</evidence>
<dbReference type="GO" id="GO:0055085">
    <property type="term" value="P:transmembrane transport"/>
    <property type="evidence" value="ECO:0007669"/>
    <property type="project" value="TreeGrafter"/>
</dbReference>
<feature type="region of interest" description="Disordered" evidence="1">
    <location>
        <begin position="586"/>
        <end position="624"/>
    </location>
</feature>
<keyword evidence="3" id="KW-0732">Signal</keyword>
<reference evidence="4" key="1">
    <citation type="submission" date="2019-04" db="EMBL/GenBank/DDBJ databases">
        <title>Friends and foes A comparative genomics study of 23 Aspergillus species from section Flavi.</title>
        <authorList>
            <consortium name="DOE Joint Genome Institute"/>
            <person name="Kjaerbolling I."/>
            <person name="Vesth T."/>
            <person name="Frisvad J.C."/>
            <person name="Nybo J.L."/>
            <person name="Theobald S."/>
            <person name="Kildgaard S."/>
            <person name="Isbrandt T."/>
            <person name="Kuo A."/>
            <person name="Sato A."/>
            <person name="Lyhne E.K."/>
            <person name="Kogle M.E."/>
            <person name="Wiebenga A."/>
            <person name="Kun R.S."/>
            <person name="Lubbers R.J."/>
            <person name="Makela M.R."/>
            <person name="Barry K."/>
            <person name="Chovatia M."/>
            <person name="Clum A."/>
            <person name="Daum C."/>
            <person name="Haridas S."/>
            <person name="He G."/>
            <person name="LaButti K."/>
            <person name="Lipzen A."/>
            <person name="Mondo S."/>
            <person name="Riley R."/>
            <person name="Salamov A."/>
            <person name="Simmons B.A."/>
            <person name="Magnuson J.K."/>
            <person name="Henrissat B."/>
            <person name="Mortensen U.H."/>
            <person name="Larsen T.O."/>
            <person name="Devries R.P."/>
            <person name="Grigoriev I.V."/>
            <person name="Machida M."/>
            <person name="Baker S.E."/>
            <person name="Andersen M.R."/>
        </authorList>
    </citation>
    <scope>NUCLEOTIDE SEQUENCE</scope>
    <source>
        <strain evidence="4">CBS 117612</strain>
    </source>
</reference>
<dbReference type="EMBL" id="ML737121">
    <property type="protein sequence ID" value="KAE8345175.1"/>
    <property type="molecule type" value="Genomic_DNA"/>
</dbReference>
<feature type="compositionally biased region" description="Polar residues" evidence="1">
    <location>
        <begin position="613"/>
        <end position="624"/>
    </location>
</feature>
<feature type="transmembrane region" description="Helical" evidence="2">
    <location>
        <begin position="518"/>
        <end position="539"/>
    </location>
</feature>
<evidence type="ECO:0000256" key="1">
    <source>
        <dbReference type="SAM" id="MobiDB-lite"/>
    </source>
</evidence>
<dbReference type="PANTHER" id="PTHR31145">
    <property type="entry name" value="INTEGRAL MEMBRANE PROTEIN (AFU_ORTHOLOGUE AFUA_7G01610)"/>
    <property type="match status" value="1"/>
</dbReference>
<keyword evidence="2" id="KW-0812">Transmembrane</keyword>
<accession>A0A5N6YIC1</accession>
<dbReference type="PANTHER" id="PTHR31145:SF8">
    <property type="entry name" value="INTEGRAL MEMBRANE PROTEIN (AFU_ORTHOLOGUE AFUA_2G17475)"/>
    <property type="match status" value="1"/>
</dbReference>
<dbReference type="GO" id="GO:0016020">
    <property type="term" value="C:membrane"/>
    <property type="evidence" value="ECO:0007669"/>
    <property type="project" value="TreeGrafter"/>
</dbReference>
<protein>
    <recommendedName>
        <fullName evidence="5">TRP C-terminal domain-containing protein</fullName>
    </recommendedName>
</protein>
<gene>
    <name evidence="4" type="ORF">BDV24DRAFT_171114</name>
</gene>
<dbReference type="Proteomes" id="UP000325558">
    <property type="component" value="Unassembled WGS sequence"/>
</dbReference>
<feature type="transmembrane region" description="Helical" evidence="2">
    <location>
        <begin position="310"/>
        <end position="332"/>
    </location>
</feature>